<proteinExistence type="predicted"/>
<dbReference type="Proteomes" id="UP001439008">
    <property type="component" value="Unassembled WGS sequence"/>
</dbReference>
<protein>
    <submittedName>
        <fullName evidence="1">Uncharacterized protein</fullName>
    </submittedName>
</protein>
<evidence type="ECO:0000313" key="1">
    <source>
        <dbReference type="EMBL" id="MES1919776.1"/>
    </source>
</evidence>
<sequence length="400" mass="43837">MVHADVRRRADQNLPALPLRQMVHNRRRRHRLPRPRRTLDQTKRLLHRVPQRLLLRLVQLGQPRRAHFGRQVGGDVLRADLVAQEHVVEKARDRVVVVGEAVHGVLHARVGHRLPNEVDVEAEGLRDGRVLAAVELDEDLVFGGDLEHDPVAVPALVHHVPGVVQDDLVSFDDARAPLDVPVQPEVEALPAPEPRGPTDGDALLLLCLARLAVEVGLEGDQRLEDAREGGRVGVAHHDGLDLVFEFLAVEVGERRAVVAVFPELLQLAQLRGGGFQRARHLALGRRLHEPGQEGALLDERDPLRQVPVHLLERVERETGLSAEQDDDGVGFGGDEAEKEDVLATAVEALERGVAEDAVFVQSDAFVFGAHQVIYDVGARGAALVVAEPFFAVLAADDRVG</sequence>
<name>A0ABV2AJB2_9EUKA</name>
<evidence type="ECO:0000313" key="2">
    <source>
        <dbReference type="Proteomes" id="UP001439008"/>
    </source>
</evidence>
<feature type="non-terminal residue" evidence="1">
    <location>
        <position position="400"/>
    </location>
</feature>
<comment type="caution">
    <text evidence="1">The sequence shown here is derived from an EMBL/GenBank/DDBJ whole genome shotgun (WGS) entry which is preliminary data.</text>
</comment>
<keyword evidence="2" id="KW-1185">Reference proteome</keyword>
<reference evidence="1 2" key="1">
    <citation type="journal article" date="2024" name="BMC Biol.">
        <title>Comparative genomics of Ascetosporea gives new insight into the evolutionary basis for animal parasitism in Rhizaria.</title>
        <authorList>
            <person name="Hiltunen Thoren M."/>
            <person name="Onut-Brannstrom I."/>
            <person name="Alfjorden A."/>
            <person name="Peckova H."/>
            <person name="Swords F."/>
            <person name="Hooper C."/>
            <person name="Holzer A.S."/>
            <person name="Bass D."/>
            <person name="Burki F."/>
        </authorList>
    </citation>
    <scope>NUCLEOTIDE SEQUENCE [LARGE SCALE GENOMIC DNA]</scope>
    <source>
        <strain evidence="1">20-A016</strain>
    </source>
</reference>
<dbReference type="EMBL" id="JBDODL010000396">
    <property type="protein sequence ID" value="MES1919776.1"/>
    <property type="molecule type" value="Genomic_DNA"/>
</dbReference>
<organism evidence="1 2">
    <name type="scientific">Bonamia ostreae</name>
    <dbReference type="NCBI Taxonomy" id="126728"/>
    <lineage>
        <taxon>Eukaryota</taxon>
        <taxon>Sar</taxon>
        <taxon>Rhizaria</taxon>
        <taxon>Endomyxa</taxon>
        <taxon>Ascetosporea</taxon>
        <taxon>Haplosporida</taxon>
        <taxon>Bonamia</taxon>
    </lineage>
</organism>
<gene>
    <name evidence="1" type="ORF">MHBO_001547</name>
</gene>
<accession>A0ABV2AJB2</accession>